<feature type="transmembrane region" description="Helical" evidence="1">
    <location>
        <begin position="6"/>
        <end position="26"/>
    </location>
</feature>
<evidence type="ECO:0000259" key="2">
    <source>
        <dbReference type="Pfam" id="PF01970"/>
    </source>
</evidence>
<feature type="transmembrane region" description="Helical" evidence="1">
    <location>
        <begin position="179"/>
        <end position="200"/>
    </location>
</feature>
<dbReference type="Proteomes" id="UP000752292">
    <property type="component" value="Unassembled WGS sequence"/>
</dbReference>
<protein>
    <submittedName>
        <fullName evidence="3">Tripartite tricarboxylate transporter permease</fullName>
    </submittedName>
</protein>
<keyword evidence="1" id="KW-1133">Transmembrane helix</keyword>
<feature type="transmembrane region" description="Helical" evidence="1">
    <location>
        <begin position="124"/>
        <end position="140"/>
    </location>
</feature>
<dbReference type="InterPro" id="IPR002823">
    <property type="entry name" value="DUF112_TM"/>
</dbReference>
<organism evidence="3 4">
    <name type="scientific">Tectimicrobiota bacterium</name>
    <dbReference type="NCBI Taxonomy" id="2528274"/>
    <lineage>
        <taxon>Bacteria</taxon>
        <taxon>Pseudomonadati</taxon>
        <taxon>Nitrospinota/Tectimicrobiota group</taxon>
        <taxon>Candidatus Tectimicrobiota</taxon>
    </lineage>
</organism>
<feature type="transmembrane region" description="Helical" evidence="1">
    <location>
        <begin position="239"/>
        <end position="262"/>
    </location>
</feature>
<dbReference type="PANTHER" id="PTHR35342">
    <property type="entry name" value="TRICARBOXYLIC TRANSPORT PROTEIN"/>
    <property type="match status" value="1"/>
</dbReference>
<feature type="transmembrane region" description="Helical" evidence="1">
    <location>
        <begin position="369"/>
        <end position="386"/>
    </location>
</feature>
<evidence type="ECO:0000256" key="1">
    <source>
        <dbReference type="SAM" id="Phobius"/>
    </source>
</evidence>
<feature type="non-terminal residue" evidence="3">
    <location>
        <position position="1"/>
    </location>
</feature>
<dbReference type="EMBL" id="JACQRX010000009">
    <property type="protein sequence ID" value="MBI4250854.1"/>
    <property type="molecule type" value="Genomic_DNA"/>
</dbReference>
<gene>
    <name evidence="3" type="ORF">HY618_00205</name>
</gene>
<proteinExistence type="predicted"/>
<keyword evidence="1" id="KW-0472">Membrane</keyword>
<feature type="transmembrane region" description="Helical" evidence="1">
    <location>
        <begin position="89"/>
        <end position="118"/>
    </location>
</feature>
<accession>A0A933E9C6</accession>
<keyword evidence="1" id="KW-0812">Transmembrane</keyword>
<feature type="transmembrane region" description="Helical" evidence="1">
    <location>
        <begin position="334"/>
        <end position="357"/>
    </location>
</feature>
<feature type="domain" description="DUF112" evidence="2">
    <location>
        <begin position="1"/>
        <end position="417"/>
    </location>
</feature>
<evidence type="ECO:0000313" key="3">
    <source>
        <dbReference type="EMBL" id="MBI4250854.1"/>
    </source>
</evidence>
<name>A0A933E9C6_UNCTE</name>
<evidence type="ECO:0000313" key="4">
    <source>
        <dbReference type="Proteomes" id="UP000752292"/>
    </source>
</evidence>
<feature type="transmembrane region" description="Helical" evidence="1">
    <location>
        <begin position="440"/>
        <end position="464"/>
    </location>
</feature>
<comment type="caution">
    <text evidence="3">The sequence shown here is derived from an EMBL/GenBank/DDBJ whole genome shotgun (WGS) entry which is preliminary data.</text>
</comment>
<sequence length="480" mass="50196">IIGLAAGMFVGAMPGLTTVLALAVLLPVSFKVEPMLGIPFLIGITKGGIFGGSIPAILVGIPGTGASIATCFDGPALTRKGQARKALEMALYASVAGDALSDIITIALIGFFATLVLLIGPPEVFAIIFLSLVLIAGVSGESGLKGAIAAFLGLGLGFIGTDATTGATRMTFGLEALSGGIPLIPLIIGVFAVPEILGAVESKAPRFVSERVDFSRVGERLRWHEFRASIRTILRSTAIGTWIGAVPGVGQVVAAFVGYSAAKRASKHPETFGKGDLDGIAGPEAANNAVNGPTMVPLLTLGIPGDNTTAIMLGAFVAHGMRPGPQIFQEQGPLLYGLMITMVLSNILFLAVGYVLLKPFAYAIQMKKAYLIPLIVILAFVGTLSTGDVSDLGIMIVVGLVAYILRKLEFDLAPLVIAFVLAEPIEYSLSQTLLYARGSILHYVFVARPIAGAFMAGAILWIAWMSVRHRFKRTPQPTEP</sequence>
<dbReference type="Pfam" id="PF01970">
    <property type="entry name" value="TctA"/>
    <property type="match status" value="1"/>
</dbReference>
<feature type="transmembrane region" description="Helical" evidence="1">
    <location>
        <begin position="147"/>
        <end position="167"/>
    </location>
</feature>
<reference evidence="3" key="1">
    <citation type="submission" date="2020-07" db="EMBL/GenBank/DDBJ databases">
        <title>Huge and variable diversity of episymbiotic CPR bacteria and DPANN archaea in groundwater ecosystems.</title>
        <authorList>
            <person name="He C.Y."/>
            <person name="Keren R."/>
            <person name="Whittaker M."/>
            <person name="Farag I.F."/>
            <person name="Doudna J."/>
            <person name="Cate J.H.D."/>
            <person name="Banfield J.F."/>
        </authorList>
    </citation>
    <scope>NUCLEOTIDE SEQUENCE</scope>
    <source>
        <strain evidence="3">NC_groundwater_1370_Ag_S-0.2um_69_93</strain>
    </source>
</reference>
<dbReference type="AlphaFoldDB" id="A0A933E9C6"/>
<dbReference type="PANTHER" id="PTHR35342:SF5">
    <property type="entry name" value="TRICARBOXYLIC TRANSPORT PROTEIN"/>
    <property type="match status" value="1"/>
</dbReference>